<organism evidence="4 5">
    <name type="scientific">Kribbella orskensis</name>
    <dbReference type="NCBI Taxonomy" id="2512216"/>
    <lineage>
        <taxon>Bacteria</taxon>
        <taxon>Bacillati</taxon>
        <taxon>Actinomycetota</taxon>
        <taxon>Actinomycetes</taxon>
        <taxon>Propionibacteriales</taxon>
        <taxon>Kribbellaceae</taxon>
        <taxon>Kribbella</taxon>
    </lineage>
</organism>
<protein>
    <submittedName>
        <fullName evidence="4">LysM domain-containing protein</fullName>
    </submittedName>
</protein>
<keyword evidence="2" id="KW-0812">Transmembrane</keyword>
<proteinExistence type="predicted"/>
<reference evidence="4 5" key="1">
    <citation type="journal article" date="2015" name="Stand. Genomic Sci.">
        <title>Genomic Encyclopedia of Bacterial and Archaeal Type Strains, Phase III: the genomes of soil and plant-associated and newly described type strains.</title>
        <authorList>
            <person name="Whitman W.B."/>
            <person name="Woyke T."/>
            <person name="Klenk H.P."/>
            <person name="Zhou Y."/>
            <person name="Lilburn T.G."/>
            <person name="Beck B.J."/>
            <person name="De Vos P."/>
            <person name="Vandamme P."/>
            <person name="Eisen J.A."/>
            <person name="Garrity G."/>
            <person name="Hugenholtz P."/>
            <person name="Kyrpides N.C."/>
        </authorList>
    </citation>
    <scope>NUCLEOTIDE SEQUENCE [LARGE SCALE GENOMIC DNA]</scope>
    <source>
        <strain evidence="4 5">VKM Ac-2538</strain>
    </source>
</reference>
<dbReference type="CDD" id="cd00118">
    <property type="entry name" value="LysM"/>
    <property type="match status" value="1"/>
</dbReference>
<feature type="domain" description="LysM" evidence="3">
    <location>
        <begin position="247"/>
        <end position="304"/>
    </location>
</feature>
<evidence type="ECO:0000256" key="2">
    <source>
        <dbReference type="SAM" id="Phobius"/>
    </source>
</evidence>
<dbReference type="Proteomes" id="UP000295818">
    <property type="component" value="Unassembled WGS sequence"/>
</dbReference>
<evidence type="ECO:0000256" key="1">
    <source>
        <dbReference type="SAM" id="MobiDB-lite"/>
    </source>
</evidence>
<keyword evidence="5" id="KW-1185">Reference proteome</keyword>
<evidence type="ECO:0000313" key="5">
    <source>
        <dbReference type="Proteomes" id="UP000295818"/>
    </source>
</evidence>
<feature type="region of interest" description="Disordered" evidence="1">
    <location>
        <begin position="296"/>
        <end position="320"/>
    </location>
</feature>
<dbReference type="RefSeq" id="WP_199239606.1">
    <property type="nucleotide sequence ID" value="NZ_SLWM01000001.1"/>
</dbReference>
<comment type="caution">
    <text evidence="4">The sequence shown here is derived from an EMBL/GenBank/DDBJ whole genome shotgun (WGS) entry which is preliminary data.</text>
</comment>
<dbReference type="Gene3D" id="3.10.350.10">
    <property type="entry name" value="LysM domain"/>
    <property type="match status" value="1"/>
</dbReference>
<dbReference type="InterPro" id="IPR036779">
    <property type="entry name" value="LysM_dom_sf"/>
</dbReference>
<evidence type="ECO:0000313" key="4">
    <source>
        <dbReference type="EMBL" id="TCO31902.1"/>
    </source>
</evidence>
<dbReference type="EMBL" id="SLWM01000001">
    <property type="protein sequence ID" value="TCO31902.1"/>
    <property type="molecule type" value="Genomic_DNA"/>
</dbReference>
<keyword evidence="2" id="KW-0472">Membrane</keyword>
<dbReference type="Pfam" id="PF01476">
    <property type="entry name" value="LysM"/>
    <property type="match status" value="1"/>
</dbReference>
<feature type="transmembrane region" description="Helical" evidence="2">
    <location>
        <begin position="42"/>
        <end position="65"/>
    </location>
</feature>
<feature type="region of interest" description="Disordered" evidence="1">
    <location>
        <begin position="157"/>
        <end position="232"/>
    </location>
</feature>
<evidence type="ECO:0000259" key="3">
    <source>
        <dbReference type="PROSITE" id="PS51782"/>
    </source>
</evidence>
<gene>
    <name evidence="4" type="ORF">EV644_101545</name>
</gene>
<dbReference type="InterPro" id="IPR018392">
    <property type="entry name" value="LysM"/>
</dbReference>
<keyword evidence="2" id="KW-1133">Transmembrane helix</keyword>
<feature type="compositionally biased region" description="Pro residues" evidence="1">
    <location>
        <begin position="306"/>
        <end position="320"/>
    </location>
</feature>
<accession>A0ABY2BUD0</accession>
<feature type="compositionally biased region" description="Polar residues" evidence="1">
    <location>
        <begin position="187"/>
        <end position="200"/>
    </location>
</feature>
<sequence length="320" mass="32849">MIRGLKGLLALGALGGIGLLLRWVTADSIGAATTQDLTSMASLAVGSVAWVACGWLLIAVLATVLEQVPGVVGRSASIVATRITSQSSRALLRSALGVAAVTPLTIGVAHATPGDGNHQRPWTSVEPGSTIQLTGAPTDWRATEPPSTLRLTTIRPAQQSPSAHPHSAAPGEGLTGRTSVPEVPSGLSLTGDSANPTGRSATLPAVPADRGSARTSGPDQVAVPDRPTSGAATRYTDLKTGQQVQPASHVVQPGESLWSIAAAELGPAATDEAIATRWPQWYAVNRQLIGPDPDLIHPGQVLRTPAPTPVQPVPPTHQEK</sequence>
<dbReference type="PROSITE" id="PS51782">
    <property type="entry name" value="LYSM"/>
    <property type="match status" value="1"/>
</dbReference>
<name>A0ABY2BUD0_9ACTN</name>